<dbReference type="InterPro" id="IPR010001">
    <property type="entry name" value="BofA"/>
</dbReference>
<gene>
    <name evidence="2" type="ORF">ACFSFY_07340</name>
</gene>
<dbReference type="EMBL" id="JBHUGI010000016">
    <property type="protein sequence ID" value="MFD1927873.1"/>
    <property type="molecule type" value="Genomic_DNA"/>
</dbReference>
<protein>
    <submittedName>
        <fullName evidence="2">Pro-sigmaK processing inhibitor BofA family protein</fullName>
    </submittedName>
</protein>
<organism evidence="2 3">
    <name type="scientific">Sporosarcina siberiensis</name>
    <dbReference type="NCBI Taxonomy" id="1365606"/>
    <lineage>
        <taxon>Bacteria</taxon>
        <taxon>Bacillati</taxon>
        <taxon>Bacillota</taxon>
        <taxon>Bacilli</taxon>
        <taxon>Bacillales</taxon>
        <taxon>Caryophanaceae</taxon>
        <taxon>Sporosarcina</taxon>
    </lineage>
</organism>
<keyword evidence="1" id="KW-0812">Transmembrane</keyword>
<feature type="transmembrane region" description="Helical" evidence="1">
    <location>
        <begin position="66"/>
        <end position="86"/>
    </location>
</feature>
<dbReference type="RefSeq" id="WP_381536720.1">
    <property type="nucleotide sequence ID" value="NZ_JBHUGI010000016.1"/>
</dbReference>
<keyword evidence="1" id="KW-0472">Membrane</keyword>
<dbReference type="Pfam" id="PF07441">
    <property type="entry name" value="BofA"/>
    <property type="match status" value="1"/>
</dbReference>
<reference evidence="3" key="1">
    <citation type="journal article" date="2019" name="Int. J. Syst. Evol. Microbiol.">
        <title>The Global Catalogue of Microorganisms (GCM) 10K type strain sequencing project: providing services to taxonomists for standard genome sequencing and annotation.</title>
        <authorList>
            <consortium name="The Broad Institute Genomics Platform"/>
            <consortium name="The Broad Institute Genome Sequencing Center for Infectious Disease"/>
            <person name="Wu L."/>
            <person name="Ma J."/>
        </authorList>
    </citation>
    <scope>NUCLEOTIDE SEQUENCE [LARGE SCALE GENOMIC DNA]</scope>
    <source>
        <strain evidence="3">CGMCC 4.7177</strain>
    </source>
</reference>
<evidence type="ECO:0000313" key="2">
    <source>
        <dbReference type="EMBL" id="MFD1927873.1"/>
    </source>
</evidence>
<keyword evidence="3" id="KW-1185">Reference proteome</keyword>
<evidence type="ECO:0000256" key="1">
    <source>
        <dbReference type="SAM" id="Phobius"/>
    </source>
</evidence>
<accession>A0ABW4SEN1</accession>
<keyword evidence="1" id="KW-1133">Transmembrane helix</keyword>
<evidence type="ECO:0000313" key="3">
    <source>
        <dbReference type="Proteomes" id="UP001597218"/>
    </source>
</evidence>
<sequence>MKSVIVILLVGFVLLLLLMNKKQVRKLLEQLPIYWFRIAFSFLVLFAINIAAGFFGVYVPINIASGLLIAFLGIPGIASICVLAIVL</sequence>
<name>A0ABW4SEN1_9BACL</name>
<dbReference type="Proteomes" id="UP001597218">
    <property type="component" value="Unassembled WGS sequence"/>
</dbReference>
<proteinExistence type="predicted"/>
<comment type="caution">
    <text evidence="2">The sequence shown here is derived from an EMBL/GenBank/DDBJ whole genome shotgun (WGS) entry which is preliminary data.</text>
</comment>
<feature type="transmembrane region" description="Helical" evidence="1">
    <location>
        <begin position="35"/>
        <end position="59"/>
    </location>
</feature>